<sequence>MSKNALIVGAGAGLSASLARVFAREGYAIALAARNKDKLGELCAETGAQAYACDASNAESVAALFSSLDAAGAAPDLVVYNPSGRVRGPIAELDPAAVRTALEITAFGAFLVAREAAKRMEPKGEGTMLFTGASAGIKGFAQSAPFAMGKFALRGLCQSLARELHPKGIHVVHFVIDGAIHNPARGAPHDDPEKTLHPDAIAETYLAMAKQHRSAWTNEVELRPHIERF</sequence>
<dbReference type="RefSeq" id="WP_248153794.1">
    <property type="nucleotide sequence ID" value="NZ_JALNMJ010000006.1"/>
</dbReference>
<dbReference type="EMBL" id="JALNMJ010000006">
    <property type="protein sequence ID" value="MCK7612674.1"/>
    <property type="molecule type" value="Genomic_DNA"/>
</dbReference>
<dbReference type="Proteomes" id="UP001431221">
    <property type="component" value="Unassembled WGS sequence"/>
</dbReference>
<dbReference type="PRINTS" id="PR00081">
    <property type="entry name" value="GDHRDH"/>
</dbReference>
<organism evidence="1 2">
    <name type="scientific">Roseibium sediminicola</name>
    <dbReference type="NCBI Taxonomy" id="2933272"/>
    <lineage>
        <taxon>Bacteria</taxon>
        <taxon>Pseudomonadati</taxon>
        <taxon>Pseudomonadota</taxon>
        <taxon>Alphaproteobacteria</taxon>
        <taxon>Hyphomicrobiales</taxon>
        <taxon>Stappiaceae</taxon>
        <taxon>Roseibium</taxon>
    </lineage>
</organism>
<dbReference type="InterPro" id="IPR036291">
    <property type="entry name" value="NAD(P)-bd_dom_sf"/>
</dbReference>
<name>A0ABT0GTB3_9HYPH</name>
<evidence type="ECO:0000313" key="2">
    <source>
        <dbReference type="Proteomes" id="UP001431221"/>
    </source>
</evidence>
<dbReference type="Gene3D" id="3.40.50.720">
    <property type="entry name" value="NAD(P)-binding Rossmann-like Domain"/>
    <property type="match status" value="1"/>
</dbReference>
<dbReference type="PANTHER" id="PTHR43431">
    <property type="entry name" value="OXIDOREDUCTASE, SHORT CHAIN DEHYDROGENASE/REDUCTASE FAMILY (AFU_ORTHOLOGUE AFUA_5G14000)"/>
    <property type="match status" value="1"/>
</dbReference>
<evidence type="ECO:0000313" key="1">
    <source>
        <dbReference type="EMBL" id="MCK7612674.1"/>
    </source>
</evidence>
<reference evidence="1" key="1">
    <citation type="submission" date="2022-04" db="EMBL/GenBank/DDBJ databases">
        <title>Roseibium sp. CAU 1639 isolated from mud.</title>
        <authorList>
            <person name="Kim W."/>
        </authorList>
    </citation>
    <scope>NUCLEOTIDE SEQUENCE</scope>
    <source>
        <strain evidence="1">CAU 1639</strain>
    </source>
</reference>
<dbReference type="Pfam" id="PF00106">
    <property type="entry name" value="adh_short"/>
    <property type="match status" value="1"/>
</dbReference>
<comment type="caution">
    <text evidence="1">The sequence shown here is derived from an EMBL/GenBank/DDBJ whole genome shotgun (WGS) entry which is preliminary data.</text>
</comment>
<dbReference type="InterPro" id="IPR002347">
    <property type="entry name" value="SDR_fam"/>
</dbReference>
<dbReference type="PANTHER" id="PTHR43431:SF7">
    <property type="entry name" value="OXIDOREDUCTASE, SHORT CHAIN DEHYDROGENASE_REDUCTASE FAMILY (AFU_ORTHOLOGUE AFUA_5G14000)"/>
    <property type="match status" value="1"/>
</dbReference>
<proteinExistence type="predicted"/>
<dbReference type="SUPFAM" id="SSF51735">
    <property type="entry name" value="NAD(P)-binding Rossmann-fold domains"/>
    <property type="match status" value="1"/>
</dbReference>
<accession>A0ABT0GTB3</accession>
<keyword evidence="2" id="KW-1185">Reference proteome</keyword>
<gene>
    <name evidence="1" type="ORF">M0H32_10920</name>
</gene>
<protein>
    <submittedName>
        <fullName evidence="1">SDR family NAD(P)-dependent oxidoreductase</fullName>
    </submittedName>
</protein>